<organism evidence="1 2">
    <name type="scientific">Nonomuraea guangzhouensis</name>
    <dbReference type="NCBI Taxonomy" id="1291555"/>
    <lineage>
        <taxon>Bacteria</taxon>
        <taxon>Bacillati</taxon>
        <taxon>Actinomycetota</taxon>
        <taxon>Actinomycetes</taxon>
        <taxon>Streptosporangiales</taxon>
        <taxon>Streptosporangiaceae</taxon>
        <taxon>Nonomuraea</taxon>
    </lineage>
</organism>
<evidence type="ECO:0000313" key="1">
    <source>
        <dbReference type="EMBL" id="MFD1535768.1"/>
    </source>
</evidence>
<sequence length="116" mass="13011">MKIIIAAAGLSLIPMFGMTSTWDGADRHEVSRSQYEVLIGQCRYADSSHARSRCRTAVRTNYRVGSRDPNLDCRTYSSVTVCGTLHLSSGERACVRDSVARHLSFRRSEVECYAFQ</sequence>
<dbReference type="EMBL" id="JBHUCM010000004">
    <property type="protein sequence ID" value="MFD1535768.1"/>
    <property type="molecule type" value="Genomic_DNA"/>
</dbReference>
<name>A0ABW4G058_9ACTN</name>
<gene>
    <name evidence="1" type="ORF">ACFSJ0_01905</name>
</gene>
<dbReference type="RefSeq" id="WP_246652066.1">
    <property type="nucleotide sequence ID" value="NZ_JAHKRM010000015.1"/>
</dbReference>
<keyword evidence="2" id="KW-1185">Reference proteome</keyword>
<protein>
    <submittedName>
        <fullName evidence="1">Uncharacterized protein</fullName>
    </submittedName>
</protein>
<evidence type="ECO:0000313" key="2">
    <source>
        <dbReference type="Proteomes" id="UP001597097"/>
    </source>
</evidence>
<dbReference type="Proteomes" id="UP001597097">
    <property type="component" value="Unassembled WGS sequence"/>
</dbReference>
<accession>A0ABW4G058</accession>
<comment type="caution">
    <text evidence="1">The sequence shown here is derived from an EMBL/GenBank/DDBJ whole genome shotgun (WGS) entry which is preliminary data.</text>
</comment>
<proteinExistence type="predicted"/>
<reference evidence="2" key="1">
    <citation type="journal article" date="2019" name="Int. J. Syst. Evol. Microbiol.">
        <title>The Global Catalogue of Microorganisms (GCM) 10K type strain sequencing project: providing services to taxonomists for standard genome sequencing and annotation.</title>
        <authorList>
            <consortium name="The Broad Institute Genomics Platform"/>
            <consortium name="The Broad Institute Genome Sequencing Center for Infectious Disease"/>
            <person name="Wu L."/>
            <person name="Ma J."/>
        </authorList>
    </citation>
    <scope>NUCLEOTIDE SEQUENCE [LARGE SCALE GENOMIC DNA]</scope>
    <source>
        <strain evidence="2">CGMCC 1.15399</strain>
    </source>
</reference>